<dbReference type="PANTHER" id="PTHR11848:SF310">
    <property type="entry name" value="PROTEIN 60A-RELATED"/>
    <property type="match status" value="1"/>
</dbReference>
<evidence type="ECO:0000256" key="2">
    <source>
        <dbReference type="ARBA" id="ARBA00006656"/>
    </source>
</evidence>
<reference evidence="10" key="1">
    <citation type="journal article" date="2012" name="PLoS Negl. Trop. Dis.">
        <title>RNAseq analysis of the parasitic nematode Strongyloides stercoralis reveals divergent regulation of canonical dauer pathways.</title>
        <authorList>
            <person name="Stoltzfus JD"/>
            <person name="Minot S"/>
            <person name="Berriman M"/>
            <person name="Nolan TJ Lok.JB."/>
        </authorList>
    </citation>
    <scope>NUCLEOTIDE SEQUENCE</scope>
    <source>
        <strain evidence="10">PV001</strain>
    </source>
</reference>
<dbReference type="WBParaSite" id="SSTP_0000585300.1">
    <property type="protein sequence ID" value="SSTP_0000585300.1"/>
    <property type="gene ID" value="SSTP_0000585300"/>
</dbReference>
<dbReference type="PROSITE" id="PS00250">
    <property type="entry name" value="TGF_BETA_1"/>
    <property type="match status" value="1"/>
</dbReference>
<dbReference type="STRING" id="6248.A0A0K0E8M1"/>
<reference evidence="10" key="4">
    <citation type="submission" date="2021-05" db="EMBL/GenBank/DDBJ databases">
        <authorList>
            <person name="Stoltzfus J.D.C."/>
        </authorList>
    </citation>
    <scope>NUCLEOTIDE SEQUENCE</scope>
    <source>
        <strain evidence="10">PV001</strain>
    </source>
</reference>
<sequence>MKLKKIKYLIDSQDKSRYTFIVFLILLTFKFILAKSETNYHSFLTKKERIHYVKSVFLNRFGLNENIHKPLSKVSQDDVPHYVWNIYHQNNYEHFDTMKHIFPTKIKTKKCKWIIEYDIKLLENEYLIQIIFLANLRKLFDSLNPLKGLSITILNSKTKNHSIFVSEIKEKYYDWKNVDISYLVDIINPLKNLRLSLKPDPDFCKNLKKNNITNLPPLTNNDTPLIIFLENTLGTKSKRTKRNIIDDKFLHRSKRETKSDLILRDIKSTKRKGGHHKNGRGRKLCRKTDLYVDFKELNWDDWILAPEGYNAYQCRGICSNPLPSKLNTTNHAIIQSLINTLNPLSVPAPCCIPTRLAPLSILFVDFNKHVVIKNYAEMIVVECGCN</sequence>
<dbReference type="PROSITE" id="PS51362">
    <property type="entry name" value="TGF_BETA_2"/>
    <property type="match status" value="1"/>
</dbReference>
<feature type="domain" description="TGF-beta family profile" evidence="9">
    <location>
        <begin position="264"/>
        <end position="386"/>
    </location>
</feature>
<dbReference type="AlphaFoldDB" id="A0A0K0E8M1"/>
<dbReference type="GO" id="GO:0005125">
    <property type="term" value="F:cytokine activity"/>
    <property type="evidence" value="ECO:0007669"/>
    <property type="project" value="TreeGrafter"/>
</dbReference>
<dbReference type="PANTHER" id="PTHR11848">
    <property type="entry name" value="TGF-BETA FAMILY"/>
    <property type="match status" value="1"/>
</dbReference>
<dbReference type="EMBL" id="MZ297832">
    <property type="protein sequence ID" value="QWX95792.1"/>
    <property type="molecule type" value="mRNA"/>
</dbReference>
<dbReference type="Gene3D" id="2.10.90.10">
    <property type="entry name" value="Cystine-knot cytokines"/>
    <property type="match status" value="1"/>
</dbReference>
<evidence type="ECO:0000259" key="9">
    <source>
        <dbReference type="PROSITE" id="PS51362"/>
    </source>
</evidence>
<evidence type="ECO:0000256" key="6">
    <source>
        <dbReference type="ARBA" id="ARBA00023157"/>
    </source>
</evidence>
<proteinExistence type="evidence at transcript level"/>
<evidence type="ECO:0000256" key="4">
    <source>
        <dbReference type="ARBA" id="ARBA00022729"/>
    </source>
</evidence>
<keyword evidence="5 8" id="KW-0339">Growth factor</keyword>
<dbReference type="GO" id="GO:0005615">
    <property type="term" value="C:extracellular space"/>
    <property type="evidence" value="ECO:0007669"/>
    <property type="project" value="TreeGrafter"/>
</dbReference>
<reference evidence="10" key="3">
    <citation type="journal article" date="2021" name="Sci. Rep.">
        <title>Transcriptional profiles in Strongyloides stercoralis males reveal deviations from the Caenorhabditis sex determination model.</title>
        <authorList>
            <person name="Gonzalez Akimori D"/>
            <person name="Dalessandro EJ"/>
            <person name="Nolan TJ"/>
            <person name="Stieha CR"/>
            <person name="Lok JB Stoltzfus.JDC."/>
        </authorList>
    </citation>
    <scope>NUCLEOTIDE SEQUENCE</scope>
    <source>
        <strain evidence="10">PV001</strain>
    </source>
</reference>
<protein>
    <submittedName>
        <fullName evidence="10 12">Sma/Mab TGFbeta ligand</fullName>
    </submittedName>
</protein>
<dbReference type="CDD" id="cd13761">
    <property type="entry name" value="TGF_beta_BMP5_like"/>
    <property type="match status" value="1"/>
</dbReference>
<comment type="similarity">
    <text evidence="2 8">Belongs to the TGF-beta family.</text>
</comment>
<keyword evidence="7" id="KW-0325">Glycoprotein</keyword>
<dbReference type="SMART" id="SM00204">
    <property type="entry name" value="TGFB"/>
    <property type="match status" value="1"/>
</dbReference>
<dbReference type="InterPro" id="IPR029034">
    <property type="entry name" value="Cystine-knot_cytokine"/>
</dbReference>
<keyword evidence="11" id="KW-1185">Reference proteome</keyword>
<dbReference type="WBParaSite" id="TCONS_00001141.p1">
    <property type="protein sequence ID" value="TCONS_00001141.p1"/>
    <property type="gene ID" value="XLOC_001067"/>
</dbReference>
<dbReference type="InterPro" id="IPR001839">
    <property type="entry name" value="TGF-b_C"/>
</dbReference>
<keyword evidence="3" id="KW-0964">Secreted</keyword>
<dbReference type="InterPro" id="IPR017948">
    <property type="entry name" value="TGFb_CS"/>
</dbReference>
<dbReference type="FunFam" id="2.10.90.10:FF:000001">
    <property type="entry name" value="Bone morphogenetic protein 4"/>
    <property type="match status" value="1"/>
</dbReference>
<evidence type="ECO:0000256" key="3">
    <source>
        <dbReference type="ARBA" id="ARBA00022525"/>
    </source>
</evidence>
<evidence type="ECO:0000313" key="11">
    <source>
        <dbReference type="Proteomes" id="UP000035681"/>
    </source>
</evidence>
<dbReference type="InterPro" id="IPR015615">
    <property type="entry name" value="TGF-beta-rel"/>
</dbReference>
<evidence type="ECO:0000256" key="8">
    <source>
        <dbReference type="RuleBase" id="RU000354"/>
    </source>
</evidence>
<reference evidence="12" key="2">
    <citation type="submission" date="2015-08" db="UniProtKB">
        <authorList>
            <consortium name="WormBaseParasite"/>
        </authorList>
    </citation>
    <scope>IDENTIFICATION</scope>
</reference>
<dbReference type="GO" id="GO:0008083">
    <property type="term" value="F:growth factor activity"/>
    <property type="evidence" value="ECO:0007669"/>
    <property type="project" value="UniProtKB-KW"/>
</dbReference>
<keyword evidence="4" id="KW-0732">Signal</keyword>
<comment type="subcellular location">
    <subcellularLocation>
        <location evidence="1">Secreted</location>
    </subcellularLocation>
</comment>
<evidence type="ECO:0000256" key="5">
    <source>
        <dbReference type="ARBA" id="ARBA00023030"/>
    </source>
</evidence>
<organism evidence="12">
    <name type="scientific">Strongyloides stercoralis</name>
    <name type="common">Threadworm</name>
    <dbReference type="NCBI Taxonomy" id="6248"/>
    <lineage>
        <taxon>Eukaryota</taxon>
        <taxon>Metazoa</taxon>
        <taxon>Ecdysozoa</taxon>
        <taxon>Nematoda</taxon>
        <taxon>Chromadorea</taxon>
        <taxon>Rhabditida</taxon>
        <taxon>Tylenchina</taxon>
        <taxon>Panagrolaimomorpha</taxon>
        <taxon>Strongyloidoidea</taxon>
        <taxon>Strongyloididae</taxon>
        <taxon>Strongyloides</taxon>
    </lineage>
</organism>
<evidence type="ECO:0000313" key="10">
    <source>
        <dbReference type="EMBL" id="QWX95792.1"/>
    </source>
</evidence>
<dbReference type="Proteomes" id="UP000035681">
    <property type="component" value="Unplaced"/>
</dbReference>
<evidence type="ECO:0000256" key="1">
    <source>
        <dbReference type="ARBA" id="ARBA00004613"/>
    </source>
</evidence>
<dbReference type="Pfam" id="PF00019">
    <property type="entry name" value="TGF_beta"/>
    <property type="match status" value="1"/>
</dbReference>
<accession>A0A0K0E8M1</accession>
<keyword evidence="6" id="KW-1015">Disulfide bond</keyword>
<evidence type="ECO:0000313" key="12">
    <source>
        <dbReference type="WBParaSite" id="SSTP_0000585300.1"/>
    </source>
</evidence>
<dbReference type="SUPFAM" id="SSF57501">
    <property type="entry name" value="Cystine-knot cytokines"/>
    <property type="match status" value="1"/>
</dbReference>
<gene>
    <name evidence="10" type="primary">dbl-1</name>
</gene>
<evidence type="ECO:0000256" key="7">
    <source>
        <dbReference type="ARBA" id="ARBA00023180"/>
    </source>
</evidence>
<name>A0A0K0E8M1_STRER</name>